<dbReference type="InterPro" id="IPR002403">
    <property type="entry name" value="Cyt_P450_E_grp-IV"/>
</dbReference>
<dbReference type="OMA" id="DWIMSEL"/>
<dbReference type="Gene3D" id="1.10.630.10">
    <property type="entry name" value="Cytochrome P450"/>
    <property type="match status" value="2"/>
</dbReference>
<dbReference type="GO" id="GO:0020037">
    <property type="term" value="F:heme binding"/>
    <property type="evidence" value="ECO:0007669"/>
    <property type="project" value="InterPro"/>
</dbReference>
<accession>G7K4E1</accession>
<dbReference type="InterPro" id="IPR036396">
    <property type="entry name" value="Cyt_P450_sf"/>
</dbReference>
<dbReference type="InterPro" id="IPR001128">
    <property type="entry name" value="Cyt_P450"/>
</dbReference>
<reference evidence="10 12" key="1">
    <citation type="journal article" date="2011" name="Nature">
        <title>The Medicago genome provides insight into the evolution of rhizobial symbioses.</title>
        <authorList>
            <person name="Young N.D."/>
            <person name="Debelle F."/>
            <person name="Oldroyd G.E."/>
            <person name="Geurts R."/>
            <person name="Cannon S.B."/>
            <person name="Udvardi M.K."/>
            <person name="Benedito V.A."/>
            <person name="Mayer K.F."/>
            <person name="Gouzy J."/>
            <person name="Schoof H."/>
            <person name="Van de Peer Y."/>
            <person name="Proost S."/>
            <person name="Cook D.R."/>
            <person name="Meyers B.C."/>
            <person name="Spannagl M."/>
            <person name="Cheung F."/>
            <person name="De Mita S."/>
            <person name="Krishnakumar V."/>
            <person name="Gundlach H."/>
            <person name="Zhou S."/>
            <person name="Mudge J."/>
            <person name="Bharti A.K."/>
            <person name="Murray J.D."/>
            <person name="Naoumkina M.A."/>
            <person name="Rosen B."/>
            <person name="Silverstein K.A."/>
            <person name="Tang H."/>
            <person name="Rombauts S."/>
            <person name="Zhao P.X."/>
            <person name="Zhou P."/>
            <person name="Barbe V."/>
            <person name="Bardou P."/>
            <person name="Bechner M."/>
            <person name="Bellec A."/>
            <person name="Berger A."/>
            <person name="Berges H."/>
            <person name="Bidwell S."/>
            <person name="Bisseling T."/>
            <person name="Choisne N."/>
            <person name="Couloux A."/>
            <person name="Denny R."/>
            <person name="Deshpande S."/>
            <person name="Dai X."/>
            <person name="Doyle J.J."/>
            <person name="Dudez A.M."/>
            <person name="Farmer A.D."/>
            <person name="Fouteau S."/>
            <person name="Franken C."/>
            <person name="Gibelin C."/>
            <person name="Gish J."/>
            <person name="Goldstein S."/>
            <person name="Gonzalez A.J."/>
            <person name="Green P.J."/>
            <person name="Hallab A."/>
            <person name="Hartog M."/>
            <person name="Hua A."/>
            <person name="Humphray S.J."/>
            <person name="Jeong D.H."/>
            <person name="Jing Y."/>
            <person name="Jocker A."/>
            <person name="Kenton S.M."/>
            <person name="Kim D.J."/>
            <person name="Klee K."/>
            <person name="Lai H."/>
            <person name="Lang C."/>
            <person name="Lin S."/>
            <person name="Macmil S.L."/>
            <person name="Magdelenat G."/>
            <person name="Matthews L."/>
            <person name="McCorrison J."/>
            <person name="Monaghan E.L."/>
            <person name="Mun J.H."/>
            <person name="Najar F.Z."/>
            <person name="Nicholson C."/>
            <person name="Noirot C."/>
            <person name="O'Bleness M."/>
            <person name="Paule C.R."/>
            <person name="Poulain J."/>
            <person name="Prion F."/>
            <person name="Qin B."/>
            <person name="Qu C."/>
            <person name="Retzel E.F."/>
            <person name="Riddle C."/>
            <person name="Sallet E."/>
            <person name="Samain S."/>
            <person name="Samson N."/>
            <person name="Sanders I."/>
            <person name="Saurat O."/>
            <person name="Scarpelli C."/>
            <person name="Schiex T."/>
            <person name="Segurens B."/>
            <person name="Severin A.J."/>
            <person name="Sherrier D.J."/>
            <person name="Shi R."/>
            <person name="Sims S."/>
            <person name="Singer S.R."/>
            <person name="Sinharoy S."/>
            <person name="Sterck L."/>
            <person name="Viollet A."/>
            <person name="Wang B.B."/>
            <person name="Wang K."/>
            <person name="Wang M."/>
            <person name="Wang X."/>
            <person name="Warfsmann J."/>
            <person name="Weissenbach J."/>
            <person name="White D.D."/>
            <person name="White J.D."/>
            <person name="Wiley G.B."/>
            <person name="Wincker P."/>
            <person name="Xing Y."/>
            <person name="Yang L."/>
            <person name="Yao Z."/>
            <person name="Ying F."/>
            <person name="Zhai J."/>
            <person name="Zhou L."/>
            <person name="Zuber A."/>
            <person name="Denarie J."/>
            <person name="Dixon R.A."/>
            <person name="May G.D."/>
            <person name="Schwartz D.C."/>
            <person name="Rogers J."/>
            <person name="Quetier F."/>
            <person name="Town C.D."/>
            <person name="Roe B.A."/>
        </authorList>
    </citation>
    <scope>NUCLEOTIDE SEQUENCE [LARGE SCALE GENOMIC DNA]</scope>
    <source>
        <strain evidence="10">A17</strain>
        <strain evidence="11 12">cv. Jemalong A17</strain>
    </source>
</reference>
<dbReference type="GO" id="GO:0016705">
    <property type="term" value="F:oxidoreductase activity, acting on paired donors, with incorporation or reduction of molecular oxygen"/>
    <property type="evidence" value="ECO:0007669"/>
    <property type="project" value="InterPro"/>
</dbReference>
<evidence type="ECO:0000313" key="10">
    <source>
        <dbReference type="EMBL" id="AET00657.1"/>
    </source>
</evidence>
<dbReference type="GO" id="GO:0005506">
    <property type="term" value="F:iron ion binding"/>
    <property type="evidence" value="ECO:0007669"/>
    <property type="project" value="InterPro"/>
</dbReference>
<dbReference type="CDD" id="cd11072">
    <property type="entry name" value="CYP71-like"/>
    <property type="match status" value="1"/>
</dbReference>
<evidence type="ECO:0000256" key="9">
    <source>
        <dbReference type="RuleBase" id="RU000461"/>
    </source>
</evidence>
<evidence type="ECO:0000256" key="3">
    <source>
        <dbReference type="ARBA" id="ARBA00022617"/>
    </source>
</evidence>
<comment type="cofactor">
    <cofactor evidence="1 8">
        <name>heme</name>
        <dbReference type="ChEBI" id="CHEBI:30413"/>
    </cofactor>
</comment>
<dbReference type="STRING" id="3880.G7K4E1"/>
<evidence type="ECO:0000256" key="7">
    <source>
        <dbReference type="ARBA" id="ARBA00023033"/>
    </source>
</evidence>
<keyword evidence="6 8" id="KW-0408">Iron</keyword>
<reference evidence="11" key="3">
    <citation type="submission" date="2015-04" db="UniProtKB">
        <authorList>
            <consortium name="EnsemblPlants"/>
        </authorList>
    </citation>
    <scope>IDENTIFICATION</scope>
    <source>
        <strain evidence="11">cv. Jemalong A17</strain>
    </source>
</reference>
<gene>
    <name evidence="10" type="ordered locus">MTR_5g094460</name>
</gene>
<dbReference type="GO" id="GO:0004497">
    <property type="term" value="F:monooxygenase activity"/>
    <property type="evidence" value="ECO:0007669"/>
    <property type="project" value="UniProtKB-KW"/>
</dbReference>
<dbReference type="FunFam" id="1.10.630.10:FF:000126">
    <property type="entry name" value="Predicted protein"/>
    <property type="match status" value="1"/>
</dbReference>
<reference evidence="10 12" key="2">
    <citation type="journal article" date="2014" name="BMC Genomics">
        <title>An improved genome release (version Mt4.0) for the model legume Medicago truncatula.</title>
        <authorList>
            <person name="Tang H."/>
            <person name="Krishnakumar V."/>
            <person name="Bidwell S."/>
            <person name="Rosen B."/>
            <person name="Chan A."/>
            <person name="Zhou S."/>
            <person name="Gentzbittel L."/>
            <person name="Childs K.L."/>
            <person name="Yandell M."/>
            <person name="Gundlach H."/>
            <person name="Mayer K.F."/>
            <person name="Schwartz D.C."/>
            <person name="Town C.D."/>
        </authorList>
    </citation>
    <scope>GENOME REANNOTATION</scope>
    <source>
        <strain evidence="11 12">cv. Jemalong A17</strain>
    </source>
</reference>
<evidence type="ECO:0000313" key="11">
    <source>
        <dbReference type="EnsemblPlants" id="AET00657"/>
    </source>
</evidence>
<dbReference type="AlphaFoldDB" id="G7K4E1"/>
<dbReference type="EnsemblPlants" id="AET00657">
    <property type="protein sequence ID" value="AET00657"/>
    <property type="gene ID" value="MTR_5g094460"/>
</dbReference>
<evidence type="ECO:0000256" key="8">
    <source>
        <dbReference type="PIRSR" id="PIRSR602403-1"/>
    </source>
</evidence>
<dbReference type="PANTHER" id="PTHR47955:SF8">
    <property type="entry name" value="CYTOCHROME P450 71D11-LIKE"/>
    <property type="match status" value="1"/>
</dbReference>
<dbReference type="SUPFAM" id="SSF48264">
    <property type="entry name" value="Cytochrome P450"/>
    <property type="match status" value="1"/>
</dbReference>
<protein>
    <submittedName>
        <fullName evidence="10">Cytochrome P450 family 71 protein</fullName>
    </submittedName>
</protein>
<evidence type="ECO:0000256" key="6">
    <source>
        <dbReference type="ARBA" id="ARBA00023004"/>
    </source>
</evidence>
<name>G7K4E1_MEDTR</name>
<feature type="binding site" description="axial binding residue" evidence="8">
    <location>
        <position position="326"/>
    </location>
    <ligand>
        <name>heme</name>
        <dbReference type="ChEBI" id="CHEBI:30413"/>
    </ligand>
    <ligandPart>
        <name>Fe</name>
        <dbReference type="ChEBI" id="CHEBI:18248"/>
    </ligandPart>
</feature>
<proteinExistence type="inferred from homology"/>
<keyword evidence="4 8" id="KW-0479">Metal-binding</keyword>
<keyword evidence="3 8" id="KW-0349">Heme</keyword>
<dbReference type="EMBL" id="CM001221">
    <property type="protein sequence ID" value="AET00657.1"/>
    <property type="molecule type" value="Genomic_DNA"/>
</dbReference>
<dbReference type="Pfam" id="PF00067">
    <property type="entry name" value="p450"/>
    <property type="match status" value="2"/>
</dbReference>
<keyword evidence="5 9" id="KW-0560">Oxidoreductase</keyword>
<sequence length="376" mass="42927">MERKESILDMLVNRNAKLQQSYNSSTINLPPGPWTLPLIGNIHHIISSSLPHHCFKILEEKYGPLMHLKLGEVPYIIVSSPEMAKEIMKTHDITFCDRPNLLLPTILTYNNTDIAFSIIHGEHWRQLRKLCVIDEGSVVNLTQKILSTTYGITARATFGKKNIHQEAFKLAMEEALSLMGGFCIVDLYPSIKFLRWVSRDLFTAGESKGDGKAQAEVRRVFDRKGYVVETELHQLIYLKSVIKETMRLHPAIPLLIPRESMKPCQINGYDIPAKTRVLVNAWAIGRDPRYWVEAENFKPERFVNSPIDFNGTDFEYIPFGAGRRMCPGIAFGIPNVELPLAELLYHFDWKLLNGMKCEELDMTESFGITVGRKHDL</sequence>
<comment type="similarity">
    <text evidence="2 9">Belongs to the cytochrome P450 family.</text>
</comment>
<evidence type="ECO:0000256" key="2">
    <source>
        <dbReference type="ARBA" id="ARBA00010617"/>
    </source>
</evidence>
<keyword evidence="12" id="KW-1185">Reference proteome</keyword>
<evidence type="ECO:0000256" key="1">
    <source>
        <dbReference type="ARBA" id="ARBA00001971"/>
    </source>
</evidence>
<dbReference type="HOGENOM" id="CLU_001570_4_1_1"/>
<dbReference type="InterPro" id="IPR017972">
    <property type="entry name" value="Cyt_P450_CS"/>
</dbReference>
<dbReference type="PROSITE" id="PS00086">
    <property type="entry name" value="CYTOCHROME_P450"/>
    <property type="match status" value="1"/>
</dbReference>
<dbReference type="Proteomes" id="UP000002051">
    <property type="component" value="Chromosome 5"/>
</dbReference>
<dbReference type="PRINTS" id="PR00465">
    <property type="entry name" value="EP450IV"/>
</dbReference>
<dbReference type="GO" id="GO:0016491">
    <property type="term" value="F:oxidoreductase activity"/>
    <property type="evidence" value="ECO:0000318"/>
    <property type="project" value="GO_Central"/>
</dbReference>
<keyword evidence="7 9" id="KW-0503">Monooxygenase</keyword>
<dbReference type="eggNOG" id="KOG0156">
    <property type="taxonomic scope" value="Eukaryota"/>
</dbReference>
<dbReference type="PaxDb" id="3880-AET00657"/>
<evidence type="ECO:0000256" key="4">
    <source>
        <dbReference type="ARBA" id="ARBA00022723"/>
    </source>
</evidence>
<organism evidence="10 12">
    <name type="scientific">Medicago truncatula</name>
    <name type="common">Barrel medic</name>
    <name type="synonym">Medicago tribuloides</name>
    <dbReference type="NCBI Taxonomy" id="3880"/>
    <lineage>
        <taxon>Eukaryota</taxon>
        <taxon>Viridiplantae</taxon>
        <taxon>Streptophyta</taxon>
        <taxon>Embryophyta</taxon>
        <taxon>Tracheophyta</taxon>
        <taxon>Spermatophyta</taxon>
        <taxon>Magnoliopsida</taxon>
        <taxon>eudicotyledons</taxon>
        <taxon>Gunneridae</taxon>
        <taxon>Pentapetalae</taxon>
        <taxon>rosids</taxon>
        <taxon>fabids</taxon>
        <taxon>Fabales</taxon>
        <taxon>Fabaceae</taxon>
        <taxon>Papilionoideae</taxon>
        <taxon>50 kb inversion clade</taxon>
        <taxon>NPAAA clade</taxon>
        <taxon>Hologalegina</taxon>
        <taxon>IRL clade</taxon>
        <taxon>Trifolieae</taxon>
        <taxon>Medicago</taxon>
    </lineage>
</organism>
<evidence type="ECO:0000313" key="12">
    <source>
        <dbReference type="Proteomes" id="UP000002051"/>
    </source>
</evidence>
<dbReference type="PANTHER" id="PTHR47955">
    <property type="entry name" value="CYTOCHROME P450 FAMILY 71 PROTEIN"/>
    <property type="match status" value="1"/>
</dbReference>
<evidence type="ECO:0000256" key="5">
    <source>
        <dbReference type="ARBA" id="ARBA00023002"/>
    </source>
</evidence>